<evidence type="ECO:0000256" key="1">
    <source>
        <dbReference type="SAM" id="Phobius"/>
    </source>
</evidence>
<dbReference type="EMBL" id="KB822718">
    <property type="protein sequence ID" value="ETN43156.1"/>
    <property type="molecule type" value="Genomic_DNA"/>
</dbReference>
<organism evidence="2 3">
    <name type="scientific">Cyphellophora europaea (strain CBS 101466)</name>
    <name type="common">Phialophora europaea</name>
    <dbReference type="NCBI Taxonomy" id="1220924"/>
    <lineage>
        <taxon>Eukaryota</taxon>
        <taxon>Fungi</taxon>
        <taxon>Dikarya</taxon>
        <taxon>Ascomycota</taxon>
        <taxon>Pezizomycotina</taxon>
        <taxon>Eurotiomycetes</taxon>
        <taxon>Chaetothyriomycetidae</taxon>
        <taxon>Chaetothyriales</taxon>
        <taxon>Cyphellophoraceae</taxon>
        <taxon>Cyphellophora</taxon>
    </lineage>
</organism>
<dbReference type="HOGENOM" id="CLU_053383_3_0_1"/>
<protein>
    <submittedName>
        <fullName evidence="2">Uncharacterized protein</fullName>
    </submittedName>
</protein>
<dbReference type="Proteomes" id="UP000030752">
    <property type="component" value="Unassembled WGS sequence"/>
</dbReference>
<name>W2S362_CYPE1</name>
<dbReference type="OrthoDB" id="5428890at2759"/>
<feature type="transmembrane region" description="Helical" evidence="1">
    <location>
        <begin position="116"/>
        <end position="142"/>
    </location>
</feature>
<dbReference type="InParanoid" id="W2S362"/>
<dbReference type="AlphaFoldDB" id="W2S362"/>
<keyword evidence="1" id="KW-0812">Transmembrane</keyword>
<evidence type="ECO:0000313" key="3">
    <source>
        <dbReference type="Proteomes" id="UP000030752"/>
    </source>
</evidence>
<dbReference type="GeneID" id="19969653"/>
<gene>
    <name evidence="2" type="ORF">HMPREF1541_02314</name>
</gene>
<keyword evidence="3" id="KW-1185">Reference proteome</keyword>
<dbReference type="VEuPathDB" id="FungiDB:HMPREF1541_02314"/>
<reference evidence="2 3" key="1">
    <citation type="submission" date="2013-03" db="EMBL/GenBank/DDBJ databases">
        <title>The Genome Sequence of Phialophora europaea CBS 101466.</title>
        <authorList>
            <consortium name="The Broad Institute Genomics Platform"/>
            <person name="Cuomo C."/>
            <person name="de Hoog S."/>
            <person name="Gorbushina A."/>
            <person name="Walker B."/>
            <person name="Young S.K."/>
            <person name="Zeng Q."/>
            <person name="Gargeya S."/>
            <person name="Fitzgerald M."/>
            <person name="Haas B."/>
            <person name="Abouelleil A."/>
            <person name="Allen A.W."/>
            <person name="Alvarado L."/>
            <person name="Arachchi H.M."/>
            <person name="Berlin A.M."/>
            <person name="Chapman S.B."/>
            <person name="Gainer-Dewar J."/>
            <person name="Goldberg J."/>
            <person name="Griggs A."/>
            <person name="Gujja S."/>
            <person name="Hansen M."/>
            <person name="Howarth C."/>
            <person name="Imamovic A."/>
            <person name="Ireland A."/>
            <person name="Larimer J."/>
            <person name="McCowan C."/>
            <person name="Murphy C."/>
            <person name="Pearson M."/>
            <person name="Poon T.W."/>
            <person name="Priest M."/>
            <person name="Roberts A."/>
            <person name="Saif S."/>
            <person name="Shea T."/>
            <person name="Sisk P."/>
            <person name="Sykes S."/>
            <person name="Wortman J."/>
            <person name="Nusbaum C."/>
            <person name="Birren B."/>
        </authorList>
    </citation>
    <scope>NUCLEOTIDE SEQUENCE [LARGE SCALE GENOMIC DNA]</scope>
    <source>
        <strain evidence="2 3">CBS 101466</strain>
    </source>
</reference>
<dbReference type="RefSeq" id="XP_008714892.1">
    <property type="nucleotide sequence ID" value="XM_008716670.1"/>
</dbReference>
<proteinExistence type="predicted"/>
<keyword evidence="1" id="KW-1133">Transmembrane helix</keyword>
<evidence type="ECO:0000313" key="2">
    <source>
        <dbReference type="EMBL" id="ETN43156.1"/>
    </source>
</evidence>
<dbReference type="eggNOG" id="ENOG502SK62">
    <property type="taxonomic scope" value="Eukaryota"/>
</dbReference>
<accession>W2S362</accession>
<keyword evidence="1" id="KW-0472">Membrane</keyword>
<sequence length="150" mass="18158">MVGDRIKFFRHTGAVQRLLALKYSDIYPRGFLEELALSIRLFFPVEGVRTRRRTRRIEQKHEVDLEVGLRDELLERRLENYPYFGDKLRVIWRNYDRSEPRRLKQWWFDRRRKYQWVGLVVAIVSFVVTAIFTIISAVTGIVDVWQESRL</sequence>